<dbReference type="Proteomes" id="UP001148838">
    <property type="component" value="Unassembled WGS sequence"/>
</dbReference>
<comment type="caution">
    <text evidence="1">The sequence shown here is derived from an EMBL/GenBank/DDBJ whole genome shotgun (WGS) entry which is preliminary data.</text>
</comment>
<evidence type="ECO:0000313" key="2">
    <source>
        <dbReference type="Proteomes" id="UP001148838"/>
    </source>
</evidence>
<proteinExistence type="predicted"/>
<accession>A0ABQ8TSG9</accession>
<reference evidence="1 2" key="1">
    <citation type="journal article" date="2022" name="Allergy">
        <title>Genome assembly and annotation of Periplaneta americana reveal a comprehensive cockroach allergen profile.</title>
        <authorList>
            <person name="Wang L."/>
            <person name="Xiong Q."/>
            <person name="Saelim N."/>
            <person name="Wang L."/>
            <person name="Nong W."/>
            <person name="Wan A.T."/>
            <person name="Shi M."/>
            <person name="Liu X."/>
            <person name="Cao Q."/>
            <person name="Hui J.H.L."/>
            <person name="Sookrung N."/>
            <person name="Leung T.F."/>
            <person name="Tungtrongchitr A."/>
            <person name="Tsui S.K.W."/>
        </authorList>
    </citation>
    <scope>NUCLEOTIDE SEQUENCE [LARGE SCALE GENOMIC DNA]</scope>
    <source>
        <strain evidence="1">PWHHKU_190912</strain>
    </source>
</reference>
<gene>
    <name evidence="1" type="ORF">ANN_00655</name>
</gene>
<keyword evidence="2" id="KW-1185">Reference proteome</keyword>
<sequence length="274" mass="30882">MTALCEGDNEPPGSLKASRRFVSGLYQHSKNLTFNYSTNPNLHLVWNSEGLNTCGGEQLTLMLGKQSSIGAASHIQVMTHVFVVCKRWRQRLSYQLLEDILFINSNFKIVSKSTILLESSKLQLSEALNIVDKVSQTIIQNNNSLISEKVKCHDKTSEVDVLKSSDFPFFKYNGPEVHSASYKIEYRVFPGVKDGQSVVSTTPPDSSAEVMESMELYLHAPHVPSCLSYLILSYPILSYPILSYPILSYPILSYPILIVQGKLHYRNYCMYSTH</sequence>
<protein>
    <submittedName>
        <fullName evidence="1">Uncharacterized protein</fullName>
    </submittedName>
</protein>
<evidence type="ECO:0000313" key="1">
    <source>
        <dbReference type="EMBL" id="KAJ4449258.1"/>
    </source>
</evidence>
<name>A0ABQ8TSG9_PERAM</name>
<dbReference type="EMBL" id="JAJSOF020000003">
    <property type="protein sequence ID" value="KAJ4449258.1"/>
    <property type="molecule type" value="Genomic_DNA"/>
</dbReference>
<organism evidence="1 2">
    <name type="scientific">Periplaneta americana</name>
    <name type="common">American cockroach</name>
    <name type="synonym">Blatta americana</name>
    <dbReference type="NCBI Taxonomy" id="6978"/>
    <lineage>
        <taxon>Eukaryota</taxon>
        <taxon>Metazoa</taxon>
        <taxon>Ecdysozoa</taxon>
        <taxon>Arthropoda</taxon>
        <taxon>Hexapoda</taxon>
        <taxon>Insecta</taxon>
        <taxon>Pterygota</taxon>
        <taxon>Neoptera</taxon>
        <taxon>Polyneoptera</taxon>
        <taxon>Dictyoptera</taxon>
        <taxon>Blattodea</taxon>
        <taxon>Blattoidea</taxon>
        <taxon>Blattidae</taxon>
        <taxon>Blattinae</taxon>
        <taxon>Periplaneta</taxon>
    </lineage>
</organism>